<organism evidence="9 10">
    <name type="scientific">Aeromicrobium flavum</name>
    <dbReference type="NCBI Taxonomy" id="416568"/>
    <lineage>
        <taxon>Bacteria</taxon>
        <taxon>Bacillati</taxon>
        <taxon>Actinomycetota</taxon>
        <taxon>Actinomycetes</taxon>
        <taxon>Propionibacteriales</taxon>
        <taxon>Nocardioidaceae</taxon>
        <taxon>Aeromicrobium</taxon>
    </lineage>
</organism>
<keyword evidence="4 5" id="KW-0687">Ribonucleoprotein</keyword>
<keyword evidence="3 5" id="KW-0689">Ribosomal protein</keyword>
<dbReference type="HAMAP" id="MF_01334">
    <property type="entry name" value="Ribosomal_bL25_CTC"/>
    <property type="match status" value="1"/>
</dbReference>
<protein>
    <recommendedName>
        <fullName evidence="5">Large ribosomal subunit protein bL25</fullName>
    </recommendedName>
    <alternativeName>
        <fullName evidence="5">General stress protein CTC</fullName>
    </alternativeName>
</protein>
<comment type="function">
    <text evidence="5">This is one of the proteins that binds to the 5S RNA in the ribosome where it forms part of the central protuberance.</text>
</comment>
<dbReference type="RefSeq" id="WP_146827670.1">
    <property type="nucleotide sequence ID" value="NZ_BAAAYQ010000001.1"/>
</dbReference>
<dbReference type="InterPro" id="IPR020930">
    <property type="entry name" value="Ribosomal_uL5_bac-type"/>
</dbReference>
<keyword evidence="1 5" id="KW-0699">rRNA-binding</keyword>
<dbReference type="InterPro" id="IPR001021">
    <property type="entry name" value="Ribosomal_bL25_long"/>
</dbReference>
<dbReference type="PANTHER" id="PTHR33284">
    <property type="entry name" value="RIBOSOMAL PROTEIN L25/GLN-TRNA SYNTHETASE, ANTI-CODON-BINDING DOMAIN-CONTAINING PROTEIN"/>
    <property type="match status" value="1"/>
</dbReference>
<dbReference type="GO" id="GO:0008097">
    <property type="term" value="F:5S rRNA binding"/>
    <property type="evidence" value="ECO:0007669"/>
    <property type="project" value="InterPro"/>
</dbReference>
<evidence type="ECO:0000256" key="3">
    <source>
        <dbReference type="ARBA" id="ARBA00022980"/>
    </source>
</evidence>
<dbReference type="Pfam" id="PF14693">
    <property type="entry name" value="Ribosomal_TL5_C"/>
    <property type="match status" value="1"/>
</dbReference>
<dbReference type="OrthoDB" id="5242980at2"/>
<dbReference type="InterPro" id="IPR011035">
    <property type="entry name" value="Ribosomal_bL25/Gln-tRNA_synth"/>
</dbReference>
<dbReference type="Gene3D" id="2.40.240.10">
    <property type="entry name" value="Ribosomal Protein L25, Chain P"/>
    <property type="match status" value="1"/>
</dbReference>
<evidence type="ECO:0000256" key="2">
    <source>
        <dbReference type="ARBA" id="ARBA00022884"/>
    </source>
</evidence>
<evidence type="ECO:0000256" key="6">
    <source>
        <dbReference type="SAM" id="MobiDB-lite"/>
    </source>
</evidence>
<dbReference type="InterPro" id="IPR020056">
    <property type="entry name" value="Rbsml_bL25/Gln-tRNA_synth_N"/>
</dbReference>
<sequence length="218" mass="23108">MAEIKLSAEQRTEFGKGAARRIRRDNKVPAVLYGHGTDPVHVTLPGHDTMLALKTANALLAIDLGSDNHLAIPKAVQRDPLKGFIEHVDLLIVKRGEKVTVDIAINIVGEPEPGVLVVTENASVALEVEATHIPTDIEVSIAGLQQGSQVLASDLDLPEGASLAVEDDLMILNLTHAPTAAEVDAELEGAEAEAGIERDETEAETSEAETPEPESEQG</sequence>
<dbReference type="InterPro" id="IPR020057">
    <property type="entry name" value="Ribosomal_bL25_b-dom"/>
</dbReference>
<evidence type="ECO:0000313" key="9">
    <source>
        <dbReference type="EMBL" id="GEO89802.1"/>
    </source>
</evidence>
<dbReference type="GO" id="GO:0006412">
    <property type="term" value="P:translation"/>
    <property type="evidence" value="ECO:0007669"/>
    <property type="project" value="UniProtKB-UniRule"/>
</dbReference>
<reference evidence="9 10" key="1">
    <citation type="submission" date="2019-07" db="EMBL/GenBank/DDBJ databases">
        <title>Whole genome shotgun sequence of Aeromicrobium flavum NBRC 107625.</title>
        <authorList>
            <person name="Hosoyama A."/>
            <person name="Uohara A."/>
            <person name="Ohji S."/>
            <person name="Ichikawa N."/>
        </authorList>
    </citation>
    <scope>NUCLEOTIDE SEQUENCE [LARGE SCALE GENOMIC DNA]</scope>
    <source>
        <strain evidence="9 10">NBRC 107625</strain>
    </source>
</reference>
<evidence type="ECO:0000313" key="10">
    <source>
        <dbReference type="Proteomes" id="UP000321769"/>
    </source>
</evidence>
<evidence type="ECO:0000259" key="8">
    <source>
        <dbReference type="Pfam" id="PF14693"/>
    </source>
</evidence>
<feature type="region of interest" description="Disordered" evidence="6">
    <location>
        <begin position="184"/>
        <end position="218"/>
    </location>
</feature>
<evidence type="ECO:0000256" key="1">
    <source>
        <dbReference type="ARBA" id="ARBA00022730"/>
    </source>
</evidence>
<dbReference type="PANTHER" id="PTHR33284:SF1">
    <property type="entry name" value="RIBOSOMAL PROTEIN L25_GLN-TRNA SYNTHETASE, ANTI-CODON-BINDING DOMAIN-CONTAINING PROTEIN"/>
    <property type="match status" value="1"/>
</dbReference>
<feature type="domain" description="Large ribosomal subunit protein bL25 beta" evidence="8">
    <location>
        <begin position="98"/>
        <end position="176"/>
    </location>
</feature>
<comment type="subunit">
    <text evidence="5">Part of the 50S ribosomal subunit; part of the 5S rRNA/L5/L18/L25 subcomplex. Contacts the 5S rRNA. Binds to the 5S rRNA independently of L5 and L18.</text>
</comment>
<dbReference type="GO" id="GO:0022625">
    <property type="term" value="C:cytosolic large ribosomal subunit"/>
    <property type="evidence" value="ECO:0007669"/>
    <property type="project" value="TreeGrafter"/>
</dbReference>
<keyword evidence="10" id="KW-1185">Reference proteome</keyword>
<dbReference type="AlphaFoldDB" id="A0A512HWI2"/>
<dbReference type="Pfam" id="PF01386">
    <property type="entry name" value="Ribosomal_L25p"/>
    <property type="match status" value="1"/>
</dbReference>
<dbReference type="InterPro" id="IPR037121">
    <property type="entry name" value="Ribosomal_bL25_C"/>
</dbReference>
<dbReference type="NCBIfam" id="TIGR00731">
    <property type="entry name" value="bL25_bact_ctc"/>
    <property type="match status" value="1"/>
</dbReference>
<dbReference type="InterPro" id="IPR029751">
    <property type="entry name" value="Ribosomal_L25_dom"/>
</dbReference>
<dbReference type="NCBIfam" id="NF004131">
    <property type="entry name" value="PRK05618.2-1"/>
    <property type="match status" value="1"/>
</dbReference>
<gene>
    <name evidence="5 9" type="primary">rplY</name>
    <name evidence="5" type="synonym">ctc</name>
    <name evidence="9" type="ORF">AFL01nite_21290</name>
</gene>
<keyword evidence="2 5" id="KW-0694">RNA-binding</keyword>
<evidence type="ECO:0000259" key="7">
    <source>
        <dbReference type="Pfam" id="PF01386"/>
    </source>
</evidence>
<feature type="compositionally biased region" description="Acidic residues" evidence="6">
    <location>
        <begin position="199"/>
        <end position="218"/>
    </location>
</feature>
<name>A0A512HWI2_9ACTN</name>
<dbReference type="EMBL" id="BJZQ01000010">
    <property type="protein sequence ID" value="GEO89802.1"/>
    <property type="molecule type" value="Genomic_DNA"/>
</dbReference>
<comment type="caution">
    <text evidence="9">The sequence shown here is derived from an EMBL/GenBank/DDBJ whole genome shotgun (WGS) entry which is preliminary data.</text>
</comment>
<comment type="similarity">
    <text evidence="5">Belongs to the bacterial ribosomal protein bL25 family. CTC subfamily.</text>
</comment>
<dbReference type="GO" id="GO:0003735">
    <property type="term" value="F:structural constituent of ribosome"/>
    <property type="evidence" value="ECO:0007669"/>
    <property type="project" value="InterPro"/>
</dbReference>
<feature type="domain" description="Large ribosomal subunit protein bL25 L25" evidence="7">
    <location>
        <begin position="6"/>
        <end position="90"/>
    </location>
</feature>
<evidence type="ECO:0000256" key="5">
    <source>
        <dbReference type="HAMAP-Rule" id="MF_01334"/>
    </source>
</evidence>
<accession>A0A512HWI2</accession>
<dbReference type="Proteomes" id="UP000321769">
    <property type="component" value="Unassembled WGS sequence"/>
</dbReference>
<dbReference type="CDD" id="cd00495">
    <property type="entry name" value="Ribosomal_L25_TL5_CTC"/>
    <property type="match status" value="1"/>
</dbReference>
<dbReference type="SUPFAM" id="SSF50715">
    <property type="entry name" value="Ribosomal protein L25-like"/>
    <property type="match status" value="1"/>
</dbReference>
<dbReference type="Gene3D" id="2.170.120.20">
    <property type="entry name" value="Ribosomal protein L25, beta domain"/>
    <property type="match status" value="1"/>
</dbReference>
<proteinExistence type="inferred from homology"/>
<evidence type="ECO:0000256" key="4">
    <source>
        <dbReference type="ARBA" id="ARBA00023274"/>
    </source>
</evidence>